<comment type="caution">
    <text evidence="2">The sequence shown here is derived from an EMBL/GenBank/DDBJ whole genome shotgun (WGS) entry which is preliminary data.</text>
</comment>
<dbReference type="InterPro" id="IPR057087">
    <property type="entry name" value="Gp12-like"/>
</dbReference>
<dbReference type="NCBIfam" id="NF047498">
    <property type="entry name" value="LIC_12616_fam"/>
    <property type="match status" value="1"/>
</dbReference>
<gene>
    <name evidence="2" type="ORF">ACFODW_09305</name>
</gene>
<evidence type="ECO:0000313" key="2">
    <source>
        <dbReference type="EMBL" id="MFC2948535.1"/>
    </source>
</evidence>
<feature type="domain" description="Phage neck terminator protein gp12-like" evidence="1">
    <location>
        <begin position="8"/>
        <end position="154"/>
    </location>
</feature>
<evidence type="ECO:0000313" key="3">
    <source>
        <dbReference type="Proteomes" id="UP001595387"/>
    </source>
</evidence>
<accession>A0ABV7A692</accession>
<keyword evidence="3" id="KW-1185">Reference proteome</keyword>
<dbReference type="Pfam" id="PF23961">
    <property type="entry name" value="Phage_tail_terminator_9"/>
    <property type="match status" value="1"/>
</dbReference>
<organism evidence="2 3">
    <name type="scientific">Virgibacillus sediminis</name>
    <dbReference type="NCBI Taxonomy" id="202260"/>
    <lineage>
        <taxon>Bacteria</taxon>
        <taxon>Bacillati</taxon>
        <taxon>Bacillota</taxon>
        <taxon>Bacilli</taxon>
        <taxon>Bacillales</taxon>
        <taxon>Bacillaceae</taxon>
        <taxon>Virgibacillus</taxon>
    </lineage>
</organism>
<protein>
    <submittedName>
        <fullName evidence="2">LIC_12616 family protein</fullName>
    </submittedName>
</protein>
<proteinExistence type="predicted"/>
<name>A0ABV7A692_9BACI</name>
<dbReference type="EMBL" id="JBHRRZ010000015">
    <property type="protein sequence ID" value="MFC2948535.1"/>
    <property type="molecule type" value="Genomic_DNA"/>
</dbReference>
<dbReference type="RefSeq" id="WP_390305990.1">
    <property type="nucleotide sequence ID" value="NZ_JBHRRZ010000015.1"/>
</dbReference>
<sequence length="156" mass="18003">MTLEVRNNLIQALYNHLNIPIIPDDDDGSIPPRPYVVYSVTSDNQKNGSDSITYTETDTGFTKTYANQKEASYSFNAHSDSRDEALEICYNLIEYFERIGRDILNDKGIAVAEVSTTQNRSVLLGEHYERRHGFDVRIRYVDRSEYEEEPIEELNL</sequence>
<evidence type="ECO:0000259" key="1">
    <source>
        <dbReference type="Pfam" id="PF23961"/>
    </source>
</evidence>
<dbReference type="Proteomes" id="UP001595387">
    <property type="component" value="Unassembled WGS sequence"/>
</dbReference>
<reference evidence="3" key="1">
    <citation type="journal article" date="2019" name="Int. J. Syst. Evol. Microbiol.">
        <title>The Global Catalogue of Microorganisms (GCM) 10K type strain sequencing project: providing services to taxonomists for standard genome sequencing and annotation.</title>
        <authorList>
            <consortium name="The Broad Institute Genomics Platform"/>
            <consortium name="The Broad Institute Genome Sequencing Center for Infectious Disease"/>
            <person name="Wu L."/>
            <person name="Ma J."/>
        </authorList>
    </citation>
    <scope>NUCLEOTIDE SEQUENCE [LARGE SCALE GENOMIC DNA]</scope>
    <source>
        <strain evidence="3">KCTC 13193</strain>
    </source>
</reference>